<protein>
    <submittedName>
        <fullName evidence="1">Uncharacterized protein</fullName>
    </submittedName>
</protein>
<dbReference type="EMBL" id="LVVM01004943">
    <property type="protein sequence ID" value="OJA11771.1"/>
    <property type="molecule type" value="Genomic_DNA"/>
</dbReference>
<reference evidence="1 2" key="1">
    <citation type="submission" date="2016-03" db="EMBL/GenBank/DDBJ databases">
        <title>Comparative genomics of the ectomycorrhizal sister species Rhizopogon vinicolor and Rhizopogon vesiculosus (Basidiomycota: Boletales) reveals a divergence of the mating type B locus.</title>
        <authorList>
            <person name="Mujic A.B."/>
            <person name="Kuo A."/>
            <person name="Tritt A."/>
            <person name="Lipzen A."/>
            <person name="Chen C."/>
            <person name="Johnson J."/>
            <person name="Sharma A."/>
            <person name="Barry K."/>
            <person name="Grigoriev I.V."/>
            <person name="Spatafora J.W."/>
        </authorList>
    </citation>
    <scope>NUCLEOTIDE SEQUENCE [LARGE SCALE GENOMIC DNA]</scope>
    <source>
        <strain evidence="1 2">AM-OR11-056</strain>
    </source>
</reference>
<dbReference type="Proteomes" id="UP000183567">
    <property type="component" value="Unassembled WGS sequence"/>
</dbReference>
<evidence type="ECO:0000313" key="2">
    <source>
        <dbReference type="Proteomes" id="UP000183567"/>
    </source>
</evidence>
<evidence type="ECO:0000313" key="1">
    <source>
        <dbReference type="EMBL" id="OJA11771.1"/>
    </source>
</evidence>
<keyword evidence="2" id="KW-1185">Reference proteome</keyword>
<organism evidence="1 2">
    <name type="scientific">Rhizopogon vesiculosus</name>
    <dbReference type="NCBI Taxonomy" id="180088"/>
    <lineage>
        <taxon>Eukaryota</taxon>
        <taxon>Fungi</taxon>
        <taxon>Dikarya</taxon>
        <taxon>Basidiomycota</taxon>
        <taxon>Agaricomycotina</taxon>
        <taxon>Agaricomycetes</taxon>
        <taxon>Agaricomycetidae</taxon>
        <taxon>Boletales</taxon>
        <taxon>Suillineae</taxon>
        <taxon>Rhizopogonaceae</taxon>
        <taxon>Rhizopogon</taxon>
    </lineage>
</organism>
<gene>
    <name evidence="1" type="ORF">AZE42_11615</name>
</gene>
<name>A0A1J8PVL4_9AGAM</name>
<comment type="caution">
    <text evidence="1">The sequence shown here is derived from an EMBL/GenBank/DDBJ whole genome shotgun (WGS) entry which is preliminary data.</text>
</comment>
<proteinExistence type="predicted"/>
<sequence>MSRSVEPEAVALSILIVSTSMSGLQAGWRQGFKAIRHLAGCGTYIRL</sequence>
<accession>A0A1J8PVL4</accession>
<dbReference type="AlphaFoldDB" id="A0A1J8PVL4"/>